<evidence type="ECO:0000259" key="3">
    <source>
        <dbReference type="Pfam" id="PF04187"/>
    </source>
</evidence>
<dbReference type="CDD" id="cd14727">
    <property type="entry name" value="ChanN-like"/>
    <property type="match status" value="1"/>
</dbReference>
<name>A0ABQ3B9A4_9GAMM</name>
<feature type="region of interest" description="Disordered" evidence="1">
    <location>
        <begin position="315"/>
        <end position="335"/>
    </location>
</feature>
<accession>A0ABQ3B9A4</accession>
<dbReference type="EMBL" id="BMXV01000009">
    <property type="protein sequence ID" value="GGY84336.1"/>
    <property type="molecule type" value="Genomic_DNA"/>
</dbReference>
<proteinExistence type="predicted"/>
<dbReference type="Proteomes" id="UP000601597">
    <property type="component" value="Unassembled WGS sequence"/>
</dbReference>
<reference evidence="5" key="1">
    <citation type="journal article" date="2019" name="Int. J. Syst. Evol. Microbiol.">
        <title>The Global Catalogue of Microorganisms (GCM) 10K type strain sequencing project: providing services to taxonomists for standard genome sequencing and annotation.</title>
        <authorList>
            <consortium name="The Broad Institute Genomics Platform"/>
            <consortium name="The Broad Institute Genome Sequencing Center for Infectious Disease"/>
            <person name="Wu L."/>
            <person name="Ma J."/>
        </authorList>
    </citation>
    <scope>NUCLEOTIDE SEQUENCE [LARGE SCALE GENOMIC DNA]</scope>
    <source>
        <strain evidence="5">KCTC 22280</strain>
    </source>
</reference>
<dbReference type="PIRSF" id="PIRSF020419">
    <property type="entry name" value="Fe_uptake_reg_CjrA_prd"/>
    <property type="match status" value="1"/>
</dbReference>
<gene>
    <name evidence="4" type="ORF">GCM10007071_34580</name>
</gene>
<keyword evidence="2" id="KW-0732">Signal</keyword>
<feature type="domain" description="Haem-binding uptake Tiki superfamily ChaN" evidence="3">
    <location>
        <begin position="55"/>
        <end position="263"/>
    </location>
</feature>
<comment type="caution">
    <text evidence="4">The sequence shown here is derived from an EMBL/GenBank/DDBJ whole genome shotgun (WGS) entry which is preliminary data.</text>
</comment>
<dbReference type="InterPro" id="IPR007314">
    <property type="entry name" value="Cofac_haem-bd_dom"/>
</dbReference>
<keyword evidence="5" id="KW-1185">Reference proteome</keyword>
<dbReference type="RefSeq" id="WP_189578102.1">
    <property type="nucleotide sequence ID" value="NZ_BMXV01000009.1"/>
</dbReference>
<dbReference type="Pfam" id="PF04187">
    <property type="entry name" value="Cofac_haem_bdg"/>
    <property type="match status" value="1"/>
</dbReference>
<dbReference type="InterPro" id="IPR016773">
    <property type="entry name" value="Fe3_uptake_reg_CjrA_prd"/>
</dbReference>
<sequence length="335" mass="37099">MPSPHAYFYLPGLLAAALLSGCAGLQTEAREAPATLYESVAFNAESGQPVTIPAMAQQLTGADVIVVGEYHGHQAAHLLQSNLQAALHHQHPKQVLALEPFDLDHQNVIDAYLAEELGEEELIEDAGAWNNYKASYRPLMEFARRQQLPVIAANAPADTVRCVGRQGPDYLASLPPARRTLLPEEPWPDIPGYRSKFLNTMGGNSHGQAPDASRERLDNAYRAQLLRDSTMADRIIQARQRYPDHQVLMITGTFHSEQRLGLVGVLEQRRPDLRVAVISPVVLEDDGADLKPGEHAAKGNYLYFVLPLPEQYQDEDRRNAAMKKQFSQARGPDCQ</sequence>
<dbReference type="SUPFAM" id="SSF159501">
    <property type="entry name" value="EreA/ChaN-like"/>
    <property type="match status" value="1"/>
</dbReference>
<dbReference type="Gene3D" id="3.40.50.11550">
    <property type="match status" value="1"/>
</dbReference>
<evidence type="ECO:0000256" key="1">
    <source>
        <dbReference type="SAM" id="MobiDB-lite"/>
    </source>
</evidence>
<protein>
    <recommendedName>
        <fullName evidence="3">Haem-binding uptake Tiki superfamily ChaN domain-containing protein</fullName>
    </recommendedName>
</protein>
<organism evidence="4 5">
    <name type="scientific">Marinobacter zhanjiangensis</name>
    <dbReference type="NCBI Taxonomy" id="578215"/>
    <lineage>
        <taxon>Bacteria</taxon>
        <taxon>Pseudomonadati</taxon>
        <taxon>Pseudomonadota</taxon>
        <taxon>Gammaproteobacteria</taxon>
        <taxon>Pseudomonadales</taxon>
        <taxon>Marinobacteraceae</taxon>
        <taxon>Marinobacter</taxon>
    </lineage>
</organism>
<feature type="chain" id="PRO_5046063270" description="Haem-binding uptake Tiki superfamily ChaN domain-containing protein" evidence="2">
    <location>
        <begin position="26"/>
        <end position="335"/>
    </location>
</feature>
<evidence type="ECO:0000313" key="4">
    <source>
        <dbReference type="EMBL" id="GGY84336.1"/>
    </source>
</evidence>
<feature type="signal peptide" evidence="2">
    <location>
        <begin position="1"/>
        <end position="25"/>
    </location>
</feature>
<evidence type="ECO:0000256" key="2">
    <source>
        <dbReference type="SAM" id="SignalP"/>
    </source>
</evidence>
<evidence type="ECO:0000313" key="5">
    <source>
        <dbReference type="Proteomes" id="UP000601597"/>
    </source>
</evidence>